<proteinExistence type="predicted"/>
<dbReference type="RefSeq" id="WP_191762476.1">
    <property type="nucleotide sequence ID" value="NZ_VJXY01000123.1"/>
</dbReference>
<dbReference type="Proteomes" id="UP001165986">
    <property type="component" value="Unassembled WGS sequence"/>
</dbReference>
<accession>A0AA40VVR2</accession>
<sequence>MIKLLINCLPDSVLDSVNALSLAELDRRKLIIWAEDVPVREAEDEHLAFNLASHFTELTPENMPEILKAIAEIYTKYGDCLAFTYLMELSAEYFGLIEEVENVQR</sequence>
<keyword evidence="2" id="KW-1185">Reference proteome</keyword>
<dbReference type="EMBL" id="VJXY01000123">
    <property type="protein sequence ID" value="MBD6621154.1"/>
    <property type="molecule type" value="Genomic_DNA"/>
</dbReference>
<evidence type="ECO:0000313" key="2">
    <source>
        <dbReference type="Proteomes" id="UP001165986"/>
    </source>
</evidence>
<comment type="caution">
    <text evidence="1">The sequence shown here is derived from an EMBL/GenBank/DDBJ whole genome shotgun (WGS) entry which is preliminary data.</text>
</comment>
<organism evidence="1 2">
    <name type="scientific">Komarekiella delphini-convector SJRDD-AB1</name>
    <dbReference type="NCBI Taxonomy" id="2593771"/>
    <lineage>
        <taxon>Bacteria</taxon>
        <taxon>Bacillati</taxon>
        <taxon>Cyanobacteriota</taxon>
        <taxon>Cyanophyceae</taxon>
        <taxon>Nostocales</taxon>
        <taxon>Nostocaceae</taxon>
        <taxon>Komarekiella</taxon>
        <taxon>Komarekiella delphini-convector</taxon>
    </lineage>
</organism>
<protein>
    <submittedName>
        <fullName evidence="1">Uncharacterized protein</fullName>
    </submittedName>
</protein>
<name>A0AA40VVR2_9NOST</name>
<reference evidence="1" key="1">
    <citation type="submission" date="2019-07" db="EMBL/GenBank/DDBJ databases">
        <title>Toxilogical consequences of a new and cryptic species of cyanobacteria (Komarekiella delphini-convector) recovered from the epidermis of a bottlenose dolphin and 1500 ft. in the air.</title>
        <authorList>
            <person name="Brown A.O."/>
            <person name="Dvorak P."/>
            <person name="Villanueva C.D."/>
            <person name="Foss A.J."/>
            <person name="Garvey A.D."/>
            <person name="Gibson Q.A."/>
            <person name="Johansen J.R."/>
            <person name="Casamatta D.A."/>
        </authorList>
    </citation>
    <scope>NUCLEOTIDE SEQUENCE</scope>
    <source>
        <strain evidence="1">SJRDD-AB1</strain>
    </source>
</reference>
<evidence type="ECO:0000313" key="1">
    <source>
        <dbReference type="EMBL" id="MBD6621154.1"/>
    </source>
</evidence>
<gene>
    <name evidence="1" type="ORF">FNW02_37020</name>
</gene>
<dbReference type="AlphaFoldDB" id="A0AA40VVR2"/>